<keyword evidence="1" id="KW-0812">Transmembrane</keyword>
<dbReference type="AlphaFoldDB" id="A0A0F9SWV6"/>
<reference evidence="2" key="1">
    <citation type="journal article" date="2015" name="Nature">
        <title>Complex archaea that bridge the gap between prokaryotes and eukaryotes.</title>
        <authorList>
            <person name="Spang A."/>
            <person name="Saw J.H."/>
            <person name="Jorgensen S.L."/>
            <person name="Zaremba-Niedzwiedzka K."/>
            <person name="Martijn J."/>
            <person name="Lind A.E."/>
            <person name="van Eijk R."/>
            <person name="Schleper C."/>
            <person name="Guy L."/>
            <person name="Ettema T.J."/>
        </authorList>
    </citation>
    <scope>NUCLEOTIDE SEQUENCE</scope>
</reference>
<feature type="transmembrane region" description="Helical" evidence="1">
    <location>
        <begin position="49"/>
        <end position="69"/>
    </location>
</feature>
<sequence length="106" mass="12991">MKFVRLVRYRAYFISGHSQWLFFPVWLGNTLIIWYQLLFKEFDIFQNIYIFSLLFLSFYIPIAVLAGRWNYKNKSGTMKIEHSIIREYSPLWIEINEKLDRLLDEN</sequence>
<comment type="caution">
    <text evidence="2">The sequence shown here is derived from an EMBL/GenBank/DDBJ whole genome shotgun (WGS) entry which is preliminary data.</text>
</comment>
<evidence type="ECO:0000313" key="2">
    <source>
        <dbReference type="EMBL" id="KKN33753.1"/>
    </source>
</evidence>
<feature type="transmembrane region" description="Helical" evidence="1">
    <location>
        <begin position="20"/>
        <end position="37"/>
    </location>
</feature>
<name>A0A0F9SWV6_9ZZZZ</name>
<proteinExistence type="predicted"/>
<keyword evidence="1" id="KW-1133">Transmembrane helix</keyword>
<keyword evidence="1" id="KW-0472">Membrane</keyword>
<organism evidence="2">
    <name type="scientific">marine sediment metagenome</name>
    <dbReference type="NCBI Taxonomy" id="412755"/>
    <lineage>
        <taxon>unclassified sequences</taxon>
        <taxon>metagenomes</taxon>
        <taxon>ecological metagenomes</taxon>
    </lineage>
</organism>
<dbReference type="EMBL" id="LAZR01002154">
    <property type="protein sequence ID" value="KKN33753.1"/>
    <property type="molecule type" value="Genomic_DNA"/>
</dbReference>
<gene>
    <name evidence="2" type="ORF">LCGC14_0800720</name>
</gene>
<accession>A0A0F9SWV6</accession>
<protein>
    <submittedName>
        <fullName evidence="2">Uncharacterized protein</fullName>
    </submittedName>
</protein>
<evidence type="ECO:0000256" key="1">
    <source>
        <dbReference type="SAM" id="Phobius"/>
    </source>
</evidence>